<proteinExistence type="predicted"/>
<dbReference type="SUPFAM" id="SSF110857">
    <property type="entry name" value="Gamma-glutamyl cyclotransferase-like"/>
    <property type="match status" value="1"/>
</dbReference>
<dbReference type="Gene3D" id="3.10.490.10">
    <property type="entry name" value="Gamma-glutamyl cyclotransferase-like"/>
    <property type="match status" value="1"/>
</dbReference>
<gene>
    <name evidence="4" type="ORF">DI579_03355</name>
</gene>
<dbReference type="PANTHER" id="PTHR12935">
    <property type="entry name" value="GAMMA-GLUTAMYLCYCLOTRANSFERASE"/>
    <property type="match status" value="1"/>
</dbReference>
<reference evidence="4 5" key="1">
    <citation type="submission" date="2017-08" db="EMBL/GenBank/DDBJ databases">
        <title>Infants hospitalized years apart are colonized by the same room-sourced microbial strains.</title>
        <authorList>
            <person name="Brooks B."/>
            <person name="Olm M.R."/>
            <person name="Firek B.A."/>
            <person name="Baker R."/>
            <person name="Thomas B.C."/>
            <person name="Morowitz M.J."/>
            <person name="Banfield J.F."/>
        </authorList>
    </citation>
    <scope>NUCLEOTIDE SEQUENCE [LARGE SCALE GENOMIC DNA]</scope>
    <source>
        <strain evidence="4">S2_006_000_R1_57</strain>
    </source>
</reference>
<organism evidence="4 5">
    <name type="scientific">Lawsonella clevelandensis</name>
    <dbReference type="NCBI Taxonomy" id="1528099"/>
    <lineage>
        <taxon>Bacteria</taxon>
        <taxon>Bacillati</taxon>
        <taxon>Actinomycetota</taxon>
        <taxon>Actinomycetes</taxon>
        <taxon>Mycobacteriales</taxon>
        <taxon>Lawsonellaceae</taxon>
        <taxon>Lawsonella</taxon>
    </lineage>
</organism>
<evidence type="ECO:0000256" key="3">
    <source>
        <dbReference type="PIRSR" id="PIRSR617939-2"/>
    </source>
</evidence>
<dbReference type="CDD" id="cd06661">
    <property type="entry name" value="GGCT_like"/>
    <property type="match status" value="1"/>
</dbReference>
<evidence type="ECO:0000256" key="1">
    <source>
        <dbReference type="ARBA" id="ARBA00023239"/>
    </source>
</evidence>
<dbReference type="Proteomes" id="UP000248606">
    <property type="component" value="Unassembled WGS sequence"/>
</dbReference>
<dbReference type="InterPro" id="IPR036568">
    <property type="entry name" value="GGCT-like_sf"/>
</dbReference>
<dbReference type="PANTHER" id="PTHR12935:SF0">
    <property type="entry name" value="GAMMA-GLUTAMYLCYCLOTRANSFERASE"/>
    <property type="match status" value="1"/>
</dbReference>
<keyword evidence="1" id="KW-0456">Lyase</keyword>
<evidence type="ECO:0000313" key="4">
    <source>
        <dbReference type="EMBL" id="PZP89253.1"/>
    </source>
</evidence>
<evidence type="ECO:0000313" key="5">
    <source>
        <dbReference type="Proteomes" id="UP000248606"/>
    </source>
</evidence>
<dbReference type="EMBL" id="QFOZ01000003">
    <property type="protein sequence ID" value="PZP89253.1"/>
    <property type="molecule type" value="Genomic_DNA"/>
</dbReference>
<dbReference type="Pfam" id="PF13772">
    <property type="entry name" value="AIG2_2"/>
    <property type="match status" value="1"/>
</dbReference>
<accession>A0A2W5IDT5</accession>
<feature type="binding site" evidence="3">
    <location>
        <position position="138"/>
    </location>
    <ligand>
        <name>substrate</name>
    </ligand>
</feature>
<evidence type="ECO:0000256" key="2">
    <source>
        <dbReference type="PIRSR" id="PIRSR617939-1"/>
    </source>
</evidence>
<dbReference type="InterPro" id="IPR013024">
    <property type="entry name" value="GGCT-like"/>
</dbReference>
<name>A0A2W5IDT5_9ACTN</name>
<dbReference type="RefSeq" id="WP_290598966.1">
    <property type="nucleotide sequence ID" value="NZ_CAKZIO010000014.1"/>
</dbReference>
<sequence length="169" mass="19018">MSLYAAYGTNMAPALMLRHAPHSPLAGTAWLEGWRLTFAGEDVSCWEGALATVVEDPTSRVFVALYDVPTRDERRLDKWEAYDQDIHRKIKTRVTARITTPHGFSLYDGQDSAVQEKSELVWFYVMDAYEGGLPSAQYLAMIADAAEEAGAPAQYVRELRMRSCRPAQR</sequence>
<feature type="active site" description="Proton acceptor" evidence="2">
    <location>
        <position position="80"/>
    </location>
</feature>
<dbReference type="GO" id="GO:0003839">
    <property type="term" value="F:gamma-glutamylcyclotransferase activity"/>
    <property type="evidence" value="ECO:0007669"/>
    <property type="project" value="InterPro"/>
</dbReference>
<dbReference type="GO" id="GO:0016740">
    <property type="term" value="F:transferase activity"/>
    <property type="evidence" value="ECO:0007669"/>
    <property type="project" value="UniProtKB-KW"/>
</dbReference>
<dbReference type="AlphaFoldDB" id="A0A2W5IDT5"/>
<comment type="caution">
    <text evidence="4">The sequence shown here is derived from an EMBL/GenBank/DDBJ whole genome shotgun (WGS) entry which is preliminary data.</text>
</comment>
<dbReference type="InterPro" id="IPR017939">
    <property type="entry name" value="G-Glutamylcylcotransferase"/>
</dbReference>
<keyword evidence="4" id="KW-0808">Transferase</keyword>
<protein>
    <submittedName>
        <fullName evidence="4">Gamma-glutamylcyclotransferase</fullName>
    </submittedName>
</protein>